<dbReference type="GO" id="GO:0005634">
    <property type="term" value="C:nucleus"/>
    <property type="evidence" value="ECO:0007669"/>
    <property type="project" value="TreeGrafter"/>
</dbReference>
<evidence type="ECO:0000256" key="2">
    <source>
        <dbReference type="ARBA" id="ARBA00022553"/>
    </source>
</evidence>
<evidence type="ECO:0000256" key="4">
    <source>
        <dbReference type="ARBA" id="ARBA00022786"/>
    </source>
</evidence>
<evidence type="ECO:0000256" key="3">
    <source>
        <dbReference type="ARBA" id="ARBA00022670"/>
    </source>
</evidence>
<gene>
    <name evidence="7" type="ORF">K503DRAFT_696262</name>
</gene>
<dbReference type="PANTHER" id="PTHR46896:SF3">
    <property type="entry name" value="FI06413P-RELATED"/>
    <property type="match status" value="1"/>
</dbReference>
<dbReference type="STRING" id="1314800.A0A1B7MTA1"/>
<reference evidence="7 8" key="1">
    <citation type="submission" date="2016-06" db="EMBL/GenBank/DDBJ databases">
        <title>Comparative genomics of the ectomycorrhizal sister species Rhizopogon vinicolor and Rhizopogon vesiculosus (Basidiomycota: Boletales) reveals a divergence of the mating type B locus.</title>
        <authorList>
            <consortium name="DOE Joint Genome Institute"/>
            <person name="Mujic A.B."/>
            <person name="Kuo A."/>
            <person name="Tritt A."/>
            <person name="Lipzen A."/>
            <person name="Chen C."/>
            <person name="Johnson J."/>
            <person name="Sharma A."/>
            <person name="Barry K."/>
            <person name="Grigoriev I.V."/>
            <person name="Spatafora J.W."/>
        </authorList>
    </citation>
    <scope>NUCLEOTIDE SEQUENCE [LARGE SCALE GENOMIC DNA]</scope>
    <source>
        <strain evidence="7 8">AM-OR11-026</strain>
    </source>
</reference>
<keyword evidence="5" id="KW-0378">Hydrolase</keyword>
<sequence length="90" mass="10645">PPASSGEIKIYGRDLNKLQPNRFLNDTLIEFGLKLWHADIKRRNNDLADEIHIFSPFFYTTLTHRKMCIDTTNNGKYGARRTWIYFPRNT</sequence>
<dbReference type="SUPFAM" id="SSF54001">
    <property type="entry name" value="Cysteine proteinases"/>
    <property type="match status" value="1"/>
</dbReference>
<dbReference type="InterPro" id="IPR051947">
    <property type="entry name" value="Sentrin-specific_protease"/>
</dbReference>
<keyword evidence="4" id="KW-0833">Ubl conjugation pathway</keyword>
<evidence type="ECO:0000313" key="8">
    <source>
        <dbReference type="Proteomes" id="UP000092154"/>
    </source>
</evidence>
<feature type="non-terminal residue" evidence="7">
    <location>
        <position position="1"/>
    </location>
</feature>
<name>A0A1B7MTA1_9AGAM</name>
<keyword evidence="3" id="KW-0645">Protease</keyword>
<dbReference type="Proteomes" id="UP000092154">
    <property type="component" value="Unassembled WGS sequence"/>
</dbReference>
<dbReference type="InterPro" id="IPR038765">
    <property type="entry name" value="Papain-like_cys_pep_sf"/>
</dbReference>
<evidence type="ECO:0000256" key="1">
    <source>
        <dbReference type="ARBA" id="ARBA00005234"/>
    </source>
</evidence>
<dbReference type="Pfam" id="PF02902">
    <property type="entry name" value="Peptidase_C48"/>
    <property type="match status" value="1"/>
</dbReference>
<dbReference type="EMBL" id="KV448463">
    <property type="protein sequence ID" value="OAX35838.1"/>
    <property type="molecule type" value="Genomic_DNA"/>
</dbReference>
<evidence type="ECO:0000313" key="7">
    <source>
        <dbReference type="EMBL" id="OAX35838.1"/>
    </source>
</evidence>
<dbReference type="GO" id="GO:0070139">
    <property type="term" value="F:SUMO-specific endopeptidase activity"/>
    <property type="evidence" value="ECO:0007669"/>
    <property type="project" value="TreeGrafter"/>
</dbReference>
<proteinExistence type="inferred from homology"/>
<organism evidence="7 8">
    <name type="scientific">Rhizopogon vinicolor AM-OR11-026</name>
    <dbReference type="NCBI Taxonomy" id="1314800"/>
    <lineage>
        <taxon>Eukaryota</taxon>
        <taxon>Fungi</taxon>
        <taxon>Dikarya</taxon>
        <taxon>Basidiomycota</taxon>
        <taxon>Agaricomycotina</taxon>
        <taxon>Agaricomycetes</taxon>
        <taxon>Agaricomycetidae</taxon>
        <taxon>Boletales</taxon>
        <taxon>Suillineae</taxon>
        <taxon>Rhizopogonaceae</taxon>
        <taxon>Rhizopogon</taxon>
    </lineage>
</organism>
<comment type="similarity">
    <text evidence="1">Belongs to the peptidase C48 family.</text>
</comment>
<protein>
    <recommendedName>
        <fullName evidence="6">Ubiquitin-like protease family profile domain-containing protein</fullName>
    </recommendedName>
</protein>
<feature type="domain" description="Ubiquitin-like protease family profile" evidence="6">
    <location>
        <begin position="8"/>
        <end position="90"/>
    </location>
</feature>
<dbReference type="AlphaFoldDB" id="A0A1B7MTA1"/>
<evidence type="ECO:0000256" key="5">
    <source>
        <dbReference type="ARBA" id="ARBA00022801"/>
    </source>
</evidence>
<dbReference type="InterPro" id="IPR003653">
    <property type="entry name" value="Peptidase_C48_C"/>
</dbReference>
<dbReference type="InParanoid" id="A0A1B7MTA1"/>
<dbReference type="GO" id="GO:0005737">
    <property type="term" value="C:cytoplasm"/>
    <property type="evidence" value="ECO:0007669"/>
    <property type="project" value="TreeGrafter"/>
</dbReference>
<dbReference type="PROSITE" id="PS50600">
    <property type="entry name" value="ULP_PROTEASE"/>
    <property type="match status" value="1"/>
</dbReference>
<dbReference type="PANTHER" id="PTHR46896">
    <property type="entry name" value="SENTRIN-SPECIFIC PROTEASE"/>
    <property type="match status" value="1"/>
</dbReference>
<dbReference type="Gene3D" id="3.40.395.10">
    <property type="entry name" value="Adenoviral Proteinase, Chain A"/>
    <property type="match status" value="1"/>
</dbReference>
<dbReference type="GO" id="GO:0006508">
    <property type="term" value="P:proteolysis"/>
    <property type="evidence" value="ECO:0007669"/>
    <property type="project" value="UniProtKB-KW"/>
</dbReference>
<accession>A0A1B7MTA1</accession>
<dbReference type="GO" id="GO:0016926">
    <property type="term" value="P:protein desumoylation"/>
    <property type="evidence" value="ECO:0007669"/>
    <property type="project" value="TreeGrafter"/>
</dbReference>
<keyword evidence="8" id="KW-1185">Reference proteome</keyword>
<keyword evidence="2" id="KW-0597">Phosphoprotein</keyword>
<dbReference type="OrthoDB" id="442460at2759"/>
<evidence type="ECO:0000259" key="6">
    <source>
        <dbReference type="PROSITE" id="PS50600"/>
    </source>
</evidence>